<proteinExistence type="predicted"/>
<feature type="chain" id="PRO_5038932903" description="Lipoprotein" evidence="1">
    <location>
        <begin position="22"/>
        <end position="299"/>
    </location>
</feature>
<gene>
    <name evidence="2" type="ORF">H9736_09520</name>
</gene>
<evidence type="ECO:0000313" key="3">
    <source>
        <dbReference type="Proteomes" id="UP000886800"/>
    </source>
</evidence>
<feature type="signal peptide" evidence="1">
    <location>
        <begin position="1"/>
        <end position="21"/>
    </location>
</feature>
<organism evidence="2 3">
    <name type="scientific">Candidatus Anaerotruncus excrementipullorum</name>
    <dbReference type="NCBI Taxonomy" id="2838465"/>
    <lineage>
        <taxon>Bacteria</taxon>
        <taxon>Bacillati</taxon>
        <taxon>Bacillota</taxon>
        <taxon>Clostridia</taxon>
        <taxon>Eubacteriales</taxon>
        <taxon>Oscillospiraceae</taxon>
        <taxon>Anaerotruncus</taxon>
    </lineage>
</organism>
<dbReference type="Proteomes" id="UP000886800">
    <property type="component" value="Unassembled WGS sequence"/>
</dbReference>
<comment type="caution">
    <text evidence="2">The sequence shown here is derived from an EMBL/GenBank/DDBJ whole genome shotgun (WGS) entry which is preliminary data.</text>
</comment>
<name>A0A9D1WSJ9_9FIRM</name>
<keyword evidence="1" id="KW-0732">Signal</keyword>
<reference evidence="2" key="2">
    <citation type="submission" date="2021-04" db="EMBL/GenBank/DDBJ databases">
        <authorList>
            <person name="Gilroy R."/>
        </authorList>
    </citation>
    <scope>NUCLEOTIDE SEQUENCE</scope>
    <source>
        <strain evidence="2">CHK188-5543</strain>
    </source>
</reference>
<evidence type="ECO:0000313" key="2">
    <source>
        <dbReference type="EMBL" id="HIX66474.1"/>
    </source>
</evidence>
<dbReference type="EMBL" id="DXES01000197">
    <property type="protein sequence ID" value="HIX66474.1"/>
    <property type="molecule type" value="Genomic_DNA"/>
</dbReference>
<reference evidence="2" key="1">
    <citation type="journal article" date="2021" name="PeerJ">
        <title>Extensive microbial diversity within the chicken gut microbiome revealed by metagenomics and culture.</title>
        <authorList>
            <person name="Gilroy R."/>
            <person name="Ravi A."/>
            <person name="Getino M."/>
            <person name="Pursley I."/>
            <person name="Horton D.L."/>
            <person name="Alikhan N.F."/>
            <person name="Baker D."/>
            <person name="Gharbi K."/>
            <person name="Hall N."/>
            <person name="Watson M."/>
            <person name="Adriaenssens E.M."/>
            <person name="Foster-Nyarko E."/>
            <person name="Jarju S."/>
            <person name="Secka A."/>
            <person name="Antonio M."/>
            <person name="Oren A."/>
            <person name="Chaudhuri R.R."/>
            <person name="La Ragione R."/>
            <person name="Hildebrand F."/>
            <person name="Pallen M.J."/>
        </authorList>
    </citation>
    <scope>NUCLEOTIDE SEQUENCE</scope>
    <source>
        <strain evidence="2">CHK188-5543</strain>
    </source>
</reference>
<evidence type="ECO:0000256" key="1">
    <source>
        <dbReference type="SAM" id="SignalP"/>
    </source>
</evidence>
<dbReference type="AlphaFoldDB" id="A0A9D1WSJ9"/>
<evidence type="ECO:0008006" key="4">
    <source>
        <dbReference type="Google" id="ProtNLM"/>
    </source>
</evidence>
<protein>
    <recommendedName>
        <fullName evidence="4">Lipoprotein</fullName>
    </recommendedName>
</protein>
<sequence>MGKRMGIWALCLACLAGCAPAFPGQPTPSSVPQVQSASAGPEQALWEALEGSGVVFLDAAPLGPAGWAAAFGEADGHRYAFLQETEGTFRAFAWEGVAGWAFYPLGPRLLDPPPPRLGDVGGDGTPEIFLHIQADGSGITGPFYQSYLLRQGDGQLQALYDSTRPEDRIDLGFQFAFLDGGQGVVRNTHLGTRTVLDTSAYGVYNEKGELADPLGVFREGVFQGNLPQGQNFFLEFSPQDQDGDGVAEVQVAESFFVSYQMPRRMGTCHATLRWEEGGFSLVDAWFTALEDGEGTGDSR</sequence>
<accession>A0A9D1WSJ9</accession>